<accession>A0A0M3JLM5</accession>
<dbReference type="OrthoDB" id="5870455at2759"/>
<dbReference type="GO" id="GO:0020037">
    <property type="term" value="F:heme binding"/>
    <property type="evidence" value="ECO:0007669"/>
    <property type="project" value="InterPro"/>
</dbReference>
<gene>
    <name evidence="2" type="ORF">ASIM_LOCUS8311</name>
</gene>
<dbReference type="Pfam" id="PF06628">
    <property type="entry name" value="Catalase-rel"/>
    <property type="match status" value="1"/>
</dbReference>
<organism evidence="4">
    <name type="scientific">Anisakis simplex</name>
    <name type="common">Herring worm</name>
    <dbReference type="NCBI Taxonomy" id="6269"/>
    <lineage>
        <taxon>Eukaryota</taxon>
        <taxon>Metazoa</taxon>
        <taxon>Ecdysozoa</taxon>
        <taxon>Nematoda</taxon>
        <taxon>Chromadorea</taxon>
        <taxon>Rhabditida</taxon>
        <taxon>Spirurina</taxon>
        <taxon>Ascaridomorpha</taxon>
        <taxon>Ascaridoidea</taxon>
        <taxon>Anisakidae</taxon>
        <taxon>Anisakis</taxon>
        <taxon>Anisakis simplex complex</taxon>
    </lineage>
</organism>
<sequence>YCFASKLQVLDEAARERLVANIVDSLKRCLPTIQERVIENYTKVHQDFGDMLRKELQKAMEHKKKHEPKKFSAKESVMLPCETNPNMKNISDVSKHCRF</sequence>
<protein>
    <submittedName>
        <fullName evidence="4">Catalase-rel domain-containing protein</fullName>
    </submittedName>
</protein>
<evidence type="ECO:0000313" key="2">
    <source>
        <dbReference type="EMBL" id="VDK31306.1"/>
    </source>
</evidence>
<dbReference type="EMBL" id="UYRR01022206">
    <property type="protein sequence ID" value="VDK31306.1"/>
    <property type="molecule type" value="Genomic_DNA"/>
</dbReference>
<reference evidence="2 3" key="2">
    <citation type="submission" date="2018-11" db="EMBL/GenBank/DDBJ databases">
        <authorList>
            <consortium name="Pathogen Informatics"/>
        </authorList>
    </citation>
    <scope>NUCLEOTIDE SEQUENCE [LARGE SCALE GENOMIC DNA]</scope>
</reference>
<name>A0A0M3JLM5_ANISI</name>
<evidence type="ECO:0000313" key="4">
    <source>
        <dbReference type="WBParaSite" id="ASIM_0000855601-mRNA-1"/>
    </source>
</evidence>
<dbReference type="Proteomes" id="UP000267096">
    <property type="component" value="Unassembled WGS sequence"/>
</dbReference>
<dbReference type="SUPFAM" id="SSF56634">
    <property type="entry name" value="Heme-dependent catalase-like"/>
    <property type="match status" value="1"/>
</dbReference>
<dbReference type="Gene3D" id="1.20.1370.60">
    <property type="match status" value="1"/>
</dbReference>
<dbReference type="InterPro" id="IPR010582">
    <property type="entry name" value="Catalase_immune_responsive"/>
</dbReference>
<reference evidence="4" key="1">
    <citation type="submission" date="2017-02" db="UniProtKB">
        <authorList>
            <consortium name="WormBaseParasite"/>
        </authorList>
    </citation>
    <scope>IDENTIFICATION</scope>
</reference>
<dbReference type="AlphaFoldDB" id="A0A0M3JLM5"/>
<proteinExistence type="predicted"/>
<dbReference type="InterPro" id="IPR020835">
    <property type="entry name" value="Catalase_sf"/>
</dbReference>
<keyword evidence="3" id="KW-1185">Reference proteome</keyword>
<evidence type="ECO:0000259" key="1">
    <source>
        <dbReference type="Pfam" id="PF06628"/>
    </source>
</evidence>
<dbReference type="WBParaSite" id="ASIM_0000855601-mRNA-1">
    <property type="protein sequence ID" value="ASIM_0000855601-mRNA-1"/>
    <property type="gene ID" value="ASIM_0000855601"/>
</dbReference>
<evidence type="ECO:0000313" key="3">
    <source>
        <dbReference type="Proteomes" id="UP000267096"/>
    </source>
</evidence>
<feature type="domain" description="Catalase immune-responsive" evidence="1">
    <location>
        <begin position="9"/>
        <end position="56"/>
    </location>
</feature>